<comment type="caution">
    <text evidence="1">The sequence shown here is derived from an EMBL/GenBank/DDBJ whole genome shotgun (WGS) entry which is preliminary data.</text>
</comment>
<reference evidence="1 2" key="1">
    <citation type="submission" date="2017-08" db="EMBL/GenBank/DDBJ databases">
        <title>Draft genome sequence of filamentous cyanobacterium Calothrix elsteri CCALA 953.</title>
        <authorList>
            <person name="Gagunashvili A.N."/>
            <person name="Elster J."/>
            <person name="Andresson O.S."/>
        </authorList>
    </citation>
    <scope>NUCLEOTIDE SEQUENCE [LARGE SCALE GENOMIC DNA]</scope>
    <source>
        <strain evidence="1 2">CCALA 953</strain>
    </source>
</reference>
<evidence type="ECO:0000313" key="1">
    <source>
        <dbReference type="EMBL" id="PAX58437.1"/>
    </source>
</evidence>
<dbReference type="PANTHER" id="PTHR38436">
    <property type="entry name" value="POLYKETIDE CYCLASE SNOAL-LIKE DOMAIN"/>
    <property type="match status" value="1"/>
</dbReference>
<dbReference type="Pfam" id="PF07366">
    <property type="entry name" value="SnoaL"/>
    <property type="match status" value="1"/>
</dbReference>
<dbReference type="SUPFAM" id="SSF54427">
    <property type="entry name" value="NTF2-like"/>
    <property type="match status" value="1"/>
</dbReference>
<proteinExistence type="predicted"/>
<sequence>MLLEQNKALVLKFYEAFDRKDVEQCRELMSADIVGRGMGTDTLKGYDAFMQYGMMMFSAFPDGRHVLEEVIAEGDKVVTRGTFSGTHQGELMGIPPTGKQVKFSVVHIDRIVDGRIVEHWGQGDTFAMTQQLGMVPM</sequence>
<dbReference type="PANTHER" id="PTHR38436:SF1">
    <property type="entry name" value="ESTER CYCLASE"/>
    <property type="match status" value="1"/>
</dbReference>
<name>A0A2A2TLQ3_9CYAN</name>
<dbReference type="AlphaFoldDB" id="A0A2A2TLQ3"/>
<dbReference type="OrthoDB" id="9182871at2"/>
<dbReference type="InterPro" id="IPR032710">
    <property type="entry name" value="NTF2-like_dom_sf"/>
</dbReference>
<dbReference type="Gene3D" id="3.10.450.50">
    <property type="match status" value="1"/>
</dbReference>
<dbReference type="GO" id="GO:0030638">
    <property type="term" value="P:polyketide metabolic process"/>
    <property type="evidence" value="ECO:0007669"/>
    <property type="project" value="InterPro"/>
</dbReference>
<dbReference type="EMBL" id="NTFS01000056">
    <property type="protein sequence ID" value="PAX58437.1"/>
    <property type="molecule type" value="Genomic_DNA"/>
</dbReference>
<dbReference type="Proteomes" id="UP000218238">
    <property type="component" value="Unassembled WGS sequence"/>
</dbReference>
<protein>
    <submittedName>
        <fullName evidence="1">Ester cyclase</fullName>
    </submittedName>
</protein>
<evidence type="ECO:0000313" key="2">
    <source>
        <dbReference type="Proteomes" id="UP000218238"/>
    </source>
</evidence>
<dbReference type="InterPro" id="IPR009959">
    <property type="entry name" value="Cyclase_SnoaL-like"/>
</dbReference>
<accession>A0A2A2TLQ3</accession>
<gene>
    <name evidence="1" type="ORF">CK510_07490</name>
</gene>
<keyword evidence="2" id="KW-1185">Reference proteome</keyword>
<dbReference type="RefSeq" id="WP_095721123.1">
    <property type="nucleotide sequence ID" value="NZ_NTFS01000056.1"/>
</dbReference>
<organism evidence="1 2">
    <name type="scientific">Brunnivagina elsteri CCALA 953</name>
    <dbReference type="NCBI Taxonomy" id="987040"/>
    <lineage>
        <taxon>Bacteria</taxon>
        <taxon>Bacillati</taxon>
        <taxon>Cyanobacteriota</taxon>
        <taxon>Cyanophyceae</taxon>
        <taxon>Nostocales</taxon>
        <taxon>Calotrichaceae</taxon>
        <taxon>Brunnivagina</taxon>
    </lineage>
</organism>